<dbReference type="PRINTS" id="PR00318">
    <property type="entry name" value="GPROTEINA"/>
</dbReference>
<keyword evidence="4" id="KW-0807">Transducer</keyword>
<dbReference type="Gene3D" id="3.40.50.300">
    <property type="entry name" value="P-loop containing nucleotide triphosphate hydrolases"/>
    <property type="match status" value="1"/>
</dbReference>
<dbReference type="GO" id="GO:0003924">
    <property type="term" value="F:GTPase activity"/>
    <property type="evidence" value="ECO:0007669"/>
    <property type="project" value="InterPro"/>
</dbReference>
<protein>
    <submittedName>
        <fullName evidence="8">Uncharacterized protein</fullName>
    </submittedName>
</protein>
<feature type="binding site" evidence="6">
    <location>
        <position position="94"/>
    </location>
    <ligand>
        <name>Mg(2+)</name>
        <dbReference type="ChEBI" id="CHEBI:18420"/>
    </ligand>
</feature>
<keyword evidence="6" id="KW-0479">Metal-binding</keyword>
<dbReference type="GO" id="GO:0001664">
    <property type="term" value="F:G protein-coupled receptor binding"/>
    <property type="evidence" value="ECO:0007669"/>
    <property type="project" value="TreeGrafter"/>
</dbReference>
<evidence type="ECO:0000256" key="6">
    <source>
        <dbReference type="PIRSR" id="PIRSR601019-2"/>
    </source>
</evidence>
<comment type="subunit">
    <text evidence="1">G proteins are composed of 3 units; alpha, beta and gamma. The alpha chain contains the guanine nucleotide binding site.</text>
</comment>
<evidence type="ECO:0000256" key="7">
    <source>
        <dbReference type="SAM" id="MobiDB-lite"/>
    </source>
</evidence>
<reference evidence="8" key="2">
    <citation type="submission" date="2020-11" db="EMBL/GenBank/DDBJ databases">
        <authorList>
            <person name="McCartney M.A."/>
            <person name="Auch B."/>
            <person name="Kono T."/>
            <person name="Mallez S."/>
            <person name="Becker A."/>
            <person name="Gohl D.M."/>
            <person name="Silverstein K.A.T."/>
            <person name="Koren S."/>
            <person name="Bechman K.B."/>
            <person name="Herman A."/>
            <person name="Abrahante J.E."/>
            <person name="Garbe J."/>
        </authorList>
    </citation>
    <scope>NUCLEOTIDE SEQUENCE</scope>
    <source>
        <strain evidence="8">Duluth1</strain>
        <tissue evidence="8">Whole animal</tissue>
    </source>
</reference>
<keyword evidence="9" id="KW-1185">Reference proteome</keyword>
<dbReference type="PROSITE" id="PS51882">
    <property type="entry name" value="G_ALPHA"/>
    <property type="match status" value="1"/>
</dbReference>
<dbReference type="PANTHER" id="PTHR10218">
    <property type="entry name" value="GTP-BINDING PROTEIN ALPHA SUBUNIT"/>
    <property type="match status" value="1"/>
</dbReference>
<feature type="binding site" evidence="5">
    <location>
        <begin position="117"/>
        <end position="121"/>
    </location>
    <ligand>
        <name>GTP</name>
        <dbReference type="ChEBI" id="CHEBI:37565"/>
    </ligand>
</feature>
<accession>A0A9D3YQ23</accession>
<dbReference type="SUPFAM" id="SSF52540">
    <property type="entry name" value="P-loop containing nucleoside triphosphate hydrolases"/>
    <property type="match status" value="1"/>
</dbReference>
<name>A0A9D3YQ23_DREPO</name>
<dbReference type="Proteomes" id="UP000828390">
    <property type="component" value="Unassembled WGS sequence"/>
</dbReference>
<keyword evidence="6" id="KW-0460">Magnesium</keyword>
<dbReference type="Pfam" id="PF00503">
    <property type="entry name" value="G-alpha"/>
    <property type="match status" value="1"/>
</dbReference>
<feature type="binding site" evidence="5">
    <location>
        <begin position="186"/>
        <end position="189"/>
    </location>
    <ligand>
        <name>GTP</name>
        <dbReference type="ChEBI" id="CHEBI:37565"/>
    </ligand>
</feature>
<feature type="binding site" evidence="5">
    <location>
        <begin position="63"/>
        <end position="64"/>
    </location>
    <ligand>
        <name>GTP</name>
        <dbReference type="ChEBI" id="CHEBI:37565"/>
    </ligand>
</feature>
<dbReference type="AlphaFoldDB" id="A0A9D3YQ23"/>
<evidence type="ECO:0000256" key="1">
    <source>
        <dbReference type="ARBA" id="ARBA00011356"/>
    </source>
</evidence>
<dbReference type="GO" id="GO:0007191">
    <property type="term" value="P:adenylate cyclase-activating dopamine receptor signaling pathway"/>
    <property type="evidence" value="ECO:0007669"/>
    <property type="project" value="TreeGrafter"/>
</dbReference>
<keyword evidence="2 5" id="KW-0547">Nucleotide-binding</keyword>
<evidence type="ECO:0000256" key="2">
    <source>
        <dbReference type="ARBA" id="ARBA00022741"/>
    </source>
</evidence>
<evidence type="ECO:0000256" key="3">
    <source>
        <dbReference type="ARBA" id="ARBA00023134"/>
    </source>
</evidence>
<evidence type="ECO:0000313" key="8">
    <source>
        <dbReference type="EMBL" id="KAH3703133.1"/>
    </source>
</evidence>
<dbReference type="GO" id="GO:0007606">
    <property type="term" value="P:sensory perception of chemical stimulus"/>
    <property type="evidence" value="ECO:0007669"/>
    <property type="project" value="TreeGrafter"/>
</dbReference>
<dbReference type="InterPro" id="IPR027417">
    <property type="entry name" value="P-loop_NTPase"/>
</dbReference>
<gene>
    <name evidence="8" type="ORF">DPMN_078163</name>
</gene>
<feature type="binding site" evidence="5">
    <location>
        <begin position="88"/>
        <end position="94"/>
    </location>
    <ligand>
        <name>GTP</name>
        <dbReference type="ChEBI" id="CHEBI:37565"/>
    </ligand>
</feature>
<organism evidence="8 9">
    <name type="scientific">Dreissena polymorpha</name>
    <name type="common">Zebra mussel</name>
    <name type="synonym">Mytilus polymorpha</name>
    <dbReference type="NCBI Taxonomy" id="45954"/>
    <lineage>
        <taxon>Eukaryota</taxon>
        <taxon>Metazoa</taxon>
        <taxon>Spiralia</taxon>
        <taxon>Lophotrochozoa</taxon>
        <taxon>Mollusca</taxon>
        <taxon>Bivalvia</taxon>
        <taxon>Autobranchia</taxon>
        <taxon>Heteroconchia</taxon>
        <taxon>Euheterodonta</taxon>
        <taxon>Imparidentia</taxon>
        <taxon>Neoheterodontei</taxon>
        <taxon>Myida</taxon>
        <taxon>Dreissenoidea</taxon>
        <taxon>Dreissenidae</taxon>
        <taxon>Dreissena</taxon>
    </lineage>
</organism>
<dbReference type="GO" id="GO:0005525">
    <property type="term" value="F:GTP binding"/>
    <property type="evidence" value="ECO:0007669"/>
    <property type="project" value="UniProtKB-KW"/>
</dbReference>
<feature type="region of interest" description="Disordered" evidence="7">
    <location>
        <begin position="234"/>
        <end position="253"/>
    </location>
</feature>
<dbReference type="PANTHER" id="PTHR10218:SF367">
    <property type="entry name" value="GUANINE NUCLEOTIDE-BINDING PROTEIN G(F) SUBUNIT ALPHA"/>
    <property type="match status" value="1"/>
</dbReference>
<dbReference type="CDD" id="cd00066">
    <property type="entry name" value="G-alpha"/>
    <property type="match status" value="1"/>
</dbReference>
<comment type="caution">
    <text evidence="8">The sequence shown here is derived from an EMBL/GenBank/DDBJ whole genome shotgun (WGS) entry which is preliminary data.</text>
</comment>
<dbReference type="SMART" id="SM00275">
    <property type="entry name" value="G_alpha"/>
    <property type="match status" value="1"/>
</dbReference>
<evidence type="ECO:0000313" key="9">
    <source>
        <dbReference type="Proteomes" id="UP000828390"/>
    </source>
</evidence>
<keyword evidence="3 5" id="KW-0342">GTP-binding</keyword>
<reference evidence="8" key="1">
    <citation type="journal article" date="2019" name="bioRxiv">
        <title>The Genome of the Zebra Mussel, Dreissena polymorpha: A Resource for Invasive Species Research.</title>
        <authorList>
            <person name="McCartney M.A."/>
            <person name="Auch B."/>
            <person name="Kono T."/>
            <person name="Mallez S."/>
            <person name="Zhang Y."/>
            <person name="Obille A."/>
            <person name="Becker A."/>
            <person name="Abrahante J.E."/>
            <person name="Garbe J."/>
            <person name="Badalamenti J.P."/>
            <person name="Herman A."/>
            <person name="Mangelson H."/>
            <person name="Liachko I."/>
            <person name="Sullivan S."/>
            <person name="Sone E.D."/>
            <person name="Koren S."/>
            <person name="Silverstein K.A.T."/>
            <person name="Beckman K.B."/>
            <person name="Gohl D.M."/>
        </authorList>
    </citation>
    <scope>NUCLEOTIDE SEQUENCE</scope>
    <source>
        <strain evidence="8">Duluth1</strain>
        <tissue evidence="8">Whole animal</tissue>
    </source>
</reference>
<evidence type="ECO:0000256" key="4">
    <source>
        <dbReference type="ARBA" id="ARBA00023224"/>
    </source>
</evidence>
<dbReference type="EMBL" id="JAIWYP010000015">
    <property type="protein sequence ID" value="KAH3703133.1"/>
    <property type="molecule type" value="Genomic_DNA"/>
</dbReference>
<dbReference type="SUPFAM" id="SSF47895">
    <property type="entry name" value="Transducin (alpha subunit), insertion domain"/>
    <property type="match status" value="1"/>
</dbReference>
<dbReference type="InterPro" id="IPR011025">
    <property type="entry name" value="GproteinA_insert"/>
</dbReference>
<evidence type="ECO:0000256" key="5">
    <source>
        <dbReference type="PIRSR" id="PIRSR601019-1"/>
    </source>
</evidence>
<dbReference type="GO" id="GO:0046872">
    <property type="term" value="F:metal ion binding"/>
    <property type="evidence" value="ECO:0007669"/>
    <property type="project" value="UniProtKB-KW"/>
</dbReference>
<dbReference type="InterPro" id="IPR001019">
    <property type="entry name" value="Gprotein_alpha_su"/>
</dbReference>
<dbReference type="GO" id="GO:0031683">
    <property type="term" value="F:G-protein beta/gamma-subunit complex binding"/>
    <property type="evidence" value="ECO:0007669"/>
    <property type="project" value="InterPro"/>
</dbReference>
<dbReference type="GO" id="GO:0005737">
    <property type="term" value="C:cytoplasm"/>
    <property type="evidence" value="ECO:0007669"/>
    <property type="project" value="TreeGrafter"/>
</dbReference>
<sequence>MHELGIPLEHAQNAHRMERLLQAADTQDPASITDDLLEDIETLWRDSGVQECFSRSYEYQLIDSAKYFLDKLHEIRQPDYIPSDQDILRCRVLTTGIQFIEFDVHDAGHPVSFCVYDVGGQRGVRRKWIQIFDSVAAILFLADVSSYDQTLREDNEKNRFLEALEIFEQVWKNRFLRSVSILLFMNKIDILAEKVQRGRCISALTDRHPDIFPNFETFTPSSAEKCEFTGSYQRAEGDGRKRRMSRGSKSSETNSDLVKTAVYIKHIFMKIVKGELELTPTAEKLSKDWHQTHVCEYFYTCAVDTNNVQHVLDGCRTLIIRKHLERFGII</sequence>
<proteinExistence type="predicted"/>
<dbReference type="Gene3D" id="1.10.400.10">
    <property type="entry name" value="GI Alpha 1, domain 2-like"/>
    <property type="match status" value="1"/>
</dbReference>
<dbReference type="GO" id="GO:0005834">
    <property type="term" value="C:heterotrimeric G-protein complex"/>
    <property type="evidence" value="ECO:0007669"/>
    <property type="project" value="TreeGrafter"/>
</dbReference>